<gene>
    <name evidence="1" type="ORF">EIB74_00765</name>
</gene>
<dbReference type="AlphaFoldDB" id="A0A3G8XZ76"/>
<dbReference type="RefSeq" id="WP_124800922.1">
    <property type="nucleotide sequence ID" value="NZ_CP034161.1"/>
</dbReference>
<dbReference type="SUPFAM" id="SSF48371">
    <property type="entry name" value="ARM repeat"/>
    <property type="match status" value="1"/>
</dbReference>
<sequence>MNQSIVSEIKTALQELSIPGKAEIMQTFFKTGKGEYGEGDVFIGVAVPDQRSVAKEFYSKIFLEELIELLSSKIHEHRLTALLILVHQFEKTKDKIKQKEIINFYLKHTKHINNWDLVDTSCYKILGRYCFENQDSKILEKLSDSKNMWEMRMAIVGTMHHIKKGQFELTKNFALKNLKHPHDLMHKANGWLLREMGKMNEKELLDFLNLHYKEMPRTCLRYAIEKLEEEVRKNYLKGRI</sequence>
<reference evidence="2" key="1">
    <citation type="submission" date="2018-11" db="EMBL/GenBank/DDBJ databases">
        <title>Proposal to divide the Flavobacteriaceae and reorganize its genera based on Amino Acid Identity values calculated from whole genome sequences.</title>
        <authorList>
            <person name="Nicholson A.C."/>
            <person name="Gulvik C.A."/>
            <person name="Whitney A.M."/>
            <person name="Humrighouse B.W."/>
            <person name="Bell M."/>
            <person name="Holmes B."/>
            <person name="Steigerwalt A.B."/>
            <person name="Villarma A."/>
            <person name="Sheth M."/>
            <person name="Batra D."/>
            <person name="Pryor J."/>
            <person name="Bernardet J.-F."/>
            <person name="Hugo C."/>
            <person name="Kampfer P."/>
            <person name="Newman J.D."/>
            <person name="McQuiston J.R."/>
        </authorList>
    </citation>
    <scope>NUCLEOTIDE SEQUENCE [LARGE SCALE GENOMIC DNA]</scope>
    <source>
        <strain evidence="2">F5649</strain>
    </source>
</reference>
<dbReference type="CDD" id="cd06561">
    <property type="entry name" value="AlkD_like"/>
    <property type="match status" value="1"/>
</dbReference>
<dbReference type="PANTHER" id="PTHR34070">
    <property type="entry name" value="ARMADILLO-TYPE FOLD"/>
    <property type="match status" value="1"/>
</dbReference>
<dbReference type="Proteomes" id="UP000281810">
    <property type="component" value="Chromosome"/>
</dbReference>
<dbReference type="OrthoDB" id="9775346at2"/>
<evidence type="ECO:0000313" key="1">
    <source>
        <dbReference type="EMBL" id="AZI38585.1"/>
    </source>
</evidence>
<accession>A0A3G8XZ76</accession>
<proteinExistence type="predicted"/>
<dbReference type="Gene3D" id="1.25.10.90">
    <property type="match status" value="1"/>
</dbReference>
<dbReference type="InterPro" id="IPR014825">
    <property type="entry name" value="DNA_alkylation"/>
</dbReference>
<dbReference type="InterPro" id="IPR016024">
    <property type="entry name" value="ARM-type_fold"/>
</dbReference>
<keyword evidence="2" id="KW-1185">Reference proteome</keyword>
<evidence type="ECO:0000313" key="2">
    <source>
        <dbReference type="Proteomes" id="UP000281810"/>
    </source>
</evidence>
<organism evidence="1 2">
    <name type="scientific">Epilithonimonas vandammei</name>
    <dbReference type="NCBI Taxonomy" id="2487072"/>
    <lineage>
        <taxon>Bacteria</taxon>
        <taxon>Pseudomonadati</taxon>
        <taxon>Bacteroidota</taxon>
        <taxon>Flavobacteriia</taxon>
        <taxon>Flavobacteriales</taxon>
        <taxon>Weeksellaceae</taxon>
        <taxon>Chryseobacterium group</taxon>
        <taxon>Epilithonimonas</taxon>
    </lineage>
</organism>
<dbReference type="PANTHER" id="PTHR34070:SF1">
    <property type="entry name" value="DNA ALKYLATION REPAIR PROTEIN"/>
    <property type="match status" value="1"/>
</dbReference>
<protein>
    <submittedName>
        <fullName evidence="1">DNA alkylation repair protein</fullName>
    </submittedName>
</protein>
<dbReference type="EMBL" id="CP034161">
    <property type="protein sequence ID" value="AZI38585.1"/>
    <property type="molecule type" value="Genomic_DNA"/>
</dbReference>
<name>A0A3G8XZ76_9FLAO</name>
<dbReference type="Pfam" id="PF08713">
    <property type="entry name" value="DNA_alkylation"/>
    <property type="match status" value="1"/>
</dbReference>